<dbReference type="BRENDA" id="3.6.5.2">
    <property type="organism ID" value="7896"/>
</dbReference>
<protein>
    <submittedName>
        <fullName evidence="4">Rab28</fullName>
    </submittedName>
</protein>
<evidence type="ECO:0000256" key="2">
    <source>
        <dbReference type="ARBA" id="ARBA00022741"/>
    </source>
</evidence>
<dbReference type="SMART" id="SM00173">
    <property type="entry name" value="RAS"/>
    <property type="match status" value="1"/>
</dbReference>
<reference evidence="4" key="1">
    <citation type="journal article" date="2007" name="J. Mol. Evol.">
        <title>Ras-like small GTPases form a large family of proteins in the marine sponge Suberites domuncula.</title>
        <authorList>
            <person name="Cetkovic H."/>
            <person name="Mikoc A."/>
            <person name="Muller W.E."/>
            <person name="Gamulin V."/>
        </authorList>
    </citation>
    <scope>NUCLEOTIDE SEQUENCE</scope>
</reference>
<organism evidence="4">
    <name type="scientific">Suberites domuncula</name>
    <name type="common">Sponge</name>
    <dbReference type="NCBI Taxonomy" id="55567"/>
    <lineage>
        <taxon>Eukaryota</taxon>
        <taxon>Metazoa</taxon>
        <taxon>Porifera</taxon>
        <taxon>Demospongiae</taxon>
        <taxon>Heteroscleromorpha</taxon>
        <taxon>Suberitida</taxon>
        <taxon>Suberitidae</taxon>
        <taxon>Suberites</taxon>
    </lineage>
</organism>
<dbReference type="FunFam" id="3.40.50.300:FF:001508">
    <property type="entry name" value="Small GTP-binding protein Rab28, putative"/>
    <property type="match status" value="1"/>
</dbReference>
<dbReference type="SMART" id="SM00176">
    <property type="entry name" value="RAN"/>
    <property type="match status" value="1"/>
</dbReference>
<dbReference type="Gene3D" id="3.40.50.300">
    <property type="entry name" value="P-loop containing nucleotide triphosphate hydrolases"/>
    <property type="match status" value="1"/>
</dbReference>
<dbReference type="SUPFAM" id="SSF52540">
    <property type="entry name" value="P-loop containing nucleoside triphosphate hydrolases"/>
    <property type="match status" value="1"/>
</dbReference>
<dbReference type="GO" id="GO:0005525">
    <property type="term" value="F:GTP binding"/>
    <property type="evidence" value="ECO:0007669"/>
    <property type="project" value="InterPro"/>
</dbReference>
<accession>A1XKS9</accession>
<dbReference type="PROSITE" id="PS51419">
    <property type="entry name" value="RAB"/>
    <property type="match status" value="1"/>
</dbReference>
<sequence length="226" mass="25227">MADSDDDSSSNDRQLKFILLGDGTTGKTSLVTRYSQNHFGKTYQQTLGLDFFMKRLKIPGDVNVTLQVWDIGGQAIGGKMLENYIFGAHAVLLVYDITNYSSFENLDDWLAAVTKVFTEKESLPHIALVANKLDLEHTRTVRKERHNSFAKQHKMSSHFVSAKTDDLLNQMFLKVVADVLKIKLSGKDLSSVSTVVKAEIASHGNGATKTKQPVDKRTKRSFCTLQ</sequence>
<dbReference type="EMBL" id="DQ414571">
    <property type="protein sequence ID" value="ABD65442.1"/>
    <property type="molecule type" value="Genomic_DNA"/>
</dbReference>
<dbReference type="InterPro" id="IPR027417">
    <property type="entry name" value="P-loop_NTPase"/>
</dbReference>
<evidence type="ECO:0000313" key="4">
    <source>
        <dbReference type="EMBL" id="ABD65442.1"/>
    </source>
</evidence>
<dbReference type="PROSITE" id="PS51421">
    <property type="entry name" value="RAS"/>
    <property type="match status" value="1"/>
</dbReference>
<dbReference type="InterPro" id="IPR005225">
    <property type="entry name" value="Small_GTP-bd"/>
</dbReference>
<dbReference type="GO" id="GO:0003924">
    <property type="term" value="F:GTPase activity"/>
    <property type="evidence" value="ECO:0007669"/>
    <property type="project" value="InterPro"/>
</dbReference>
<dbReference type="InterPro" id="IPR001806">
    <property type="entry name" value="Small_GTPase"/>
</dbReference>
<dbReference type="SMART" id="SM00174">
    <property type="entry name" value="RHO"/>
    <property type="match status" value="1"/>
</dbReference>
<dbReference type="SMART" id="SM00175">
    <property type="entry name" value="RAB"/>
    <property type="match status" value="1"/>
</dbReference>
<comment type="similarity">
    <text evidence="1">Belongs to the small GTPase superfamily. Rab family.</text>
</comment>
<dbReference type="NCBIfam" id="TIGR00231">
    <property type="entry name" value="small_GTP"/>
    <property type="match status" value="1"/>
</dbReference>
<keyword evidence="2" id="KW-0547">Nucleotide-binding</keyword>
<dbReference type="Pfam" id="PF00071">
    <property type="entry name" value="Ras"/>
    <property type="match status" value="1"/>
</dbReference>
<evidence type="ECO:0000256" key="1">
    <source>
        <dbReference type="ARBA" id="ARBA00006270"/>
    </source>
</evidence>
<name>A1XKS9_SUBDO</name>
<proteinExistence type="inferred from homology"/>
<evidence type="ECO:0000256" key="3">
    <source>
        <dbReference type="SAM" id="MobiDB-lite"/>
    </source>
</evidence>
<dbReference type="PANTHER" id="PTHR47978">
    <property type="match status" value="1"/>
</dbReference>
<dbReference type="PRINTS" id="PR00449">
    <property type="entry name" value="RASTRNSFRMNG"/>
</dbReference>
<feature type="region of interest" description="Disordered" evidence="3">
    <location>
        <begin position="204"/>
        <end position="226"/>
    </location>
</feature>
<dbReference type="AlphaFoldDB" id="A1XKS9"/>